<protein>
    <submittedName>
        <fullName evidence="1">Uncharacterized protein</fullName>
    </submittedName>
</protein>
<comment type="caution">
    <text evidence="1">The sequence shown here is derived from an EMBL/GenBank/DDBJ whole genome shotgun (WGS) entry which is preliminary data.</text>
</comment>
<gene>
    <name evidence="1" type="ORF">GCM10012287_16700</name>
</gene>
<accession>A0ABQ2M3G5</accession>
<proteinExistence type="predicted"/>
<organism evidence="1 2">
    <name type="scientific">Streptomyces daqingensis</name>
    <dbReference type="NCBI Taxonomy" id="1472640"/>
    <lineage>
        <taxon>Bacteria</taxon>
        <taxon>Bacillati</taxon>
        <taxon>Actinomycetota</taxon>
        <taxon>Actinomycetes</taxon>
        <taxon>Kitasatosporales</taxon>
        <taxon>Streptomycetaceae</taxon>
        <taxon>Streptomyces</taxon>
    </lineage>
</organism>
<evidence type="ECO:0000313" key="2">
    <source>
        <dbReference type="Proteomes" id="UP000631535"/>
    </source>
</evidence>
<name>A0ABQ2M3G5_9ACTN</name>
<evidence type="ECO:0000313" key="1">
    <source>
        <dbReference type="EMBL" id="GGO46420.1"/>
    </source>
</evidence>
<dbReference type="RefSeq" id="WP_189036425.1">
    <property type="nucleotide sequence ID" value="NZ_BMMP01000004.1"/>
</dbReference>
<reference evidence="2" key="1">
    <citation type="journal article" date="2019" name="Int. J. Syst. Evol. Microbiol.">
        <title>The Global Catalogue of Microorganisms (GCM) 10K type strain sequencing project: providing services to taxonomists for standard genome sequencing and annotation.</title>
        <authorList>
            <consortium name="The Broad Institute Genomics Platform"/>
            <consortium name="The Broad Institute Genome Sequencing Center for Infectious Disease"/>
            <person name="Wu L."/>
            <person name="Ma J."/>
        </authorList>
    </citation>
    <scope>NUCLEOTIDE SEQUENCE [LARGE SCALE GENOMIC DNA]</scope>
    <source>
        <strain evidence="2">CGMCC 4.7178</strain>
    </source>
</reference>
<dbReference type="EMBL" id="BMMP01000004">
    <property type="protein sequence ID" value="GGO46420.1"/>
    <property type="molecule type" value="Genomic_DNA"/>
</dbReference>
<dbReference type="Proteomes" id="UP000631535">
    <property type="component" value="Unassembled WGS sequence"/>
</dbReference>
<sequence length="67" mass="7386">MSERAFPVRPRPKEDPRFTVGLALDVAAVLEQHGYPKFIAGRDFLELQQALFGFLYVGPDQAPGGTP</sequence>
<keyword evidence="2" id="KW-1185">Reference proteome</keyword>